<dbReference type="Pfam" id="PF01479">
    <property type="entry name" value="S4"/>
    <property type="match status" value="1"/>
</dbReference>
<evidence type="ECO:0000313" key="8">
    <source>
        <dbReference type="Proteomes" id="UP000178849"/>
    </source>
</evidence>
<dbReference type="InterPro" id="IPR006225">
    <property type="entry name" value="PsdUridine_synth_RluC/D"/>
</dbReference>
<sequence>MKEITYQNETRERLDKFLVKELADLSRSQIQKLIKSDLVLVNGHKTPVHHFLKKGDKILIHEKTATENPKKEPGPESTVIAETGDYLVINKPAGLIVHPAAGIKEKTLVDWLLKKYPKIKTVGDNPDRPGLVHRLDKDVSGLLIIAKNQAMFEHLKKQFQNHLVKKEYLALANGSMKADEGMIDLPIKRSRRSGKMAAQPKGAEGKNAVTEFSVIKKFKNYTYLKVNLKTGRTHQIRTHFKAYGHPLVGDRLYQNKKIKDKFNLNRIFLHAAGLSFDDLANNRQEYQSRLPKELENILIDLK</sequence>
<comment type="catalytic activity">
    <reaction evidence="5">
        <text>a uridine in RNA = a pseudouridine in RNA</text>
        <dbReference type="Rhea" id="RHEA:48348"/>
        <dbReference type="Rhea" id="RHEA-COMP:12068"/>
        <dbReference type="Rhea" id="RHEA-COMP:12069"/>
        <dbReference type="ChEBI" id="CHEBI:65314"/>
        <dbReference type="ChEBI" id="CHEBI:65315"/>
    </reaction>
</comment>
<dbReference type="CDD" id="cd02869">
    <property type="entry name" value="PseudoU_synth_RluA_like"/>
    <property type="match status" value="1"/>
</dbReference>
<evidence type="ECO:0000256" key="5">
    <source>
        <dbReference type="RuleBase" id="RU362028"/>
    </source>
</evidence>
<feature type="domain" description="RNA-binding S4" evidence="6">
    <location>
        <begin position="12"/>
        <end position="70"/>
    </location>
</feature>
<organism evidence="7 8">
    <name type="scientific">Candidatus Komeilibacteria bacterium RIFCSPLOWO2_01_FULL_45_10</name>
    <dbReference type="NCBI Taxonomy" id="1798550"/>
    <lineage>
        <taxon>Bacteria</taxon>
        <taxon>Candidatus Komeiliibacteriota</taxon>
    </lineage>
</organism>
<dbReference type="EC" id="5.4.99.-" evidence="5"/>
<dbReference type="InterPro" id="IPR006224">
    <property type="entry name" value="PsdUridine_synth_RluA-like_CS"/>
</dbReference>
<keyword evidence="2 5" id="KW-0413">Isomerase</keyword>
<dbReference type="CDD" id="cd00165">
    <property type="entry name" value="S4"/>
    <property type="match status" value="1"/>
</dbReference>
<dbReference type="NCBIfam" id="TIGR00005">
    <property type="entry name" value="rluA_subfam"/>
    <property type="match status" value="1"/>
</dbReference>
<comment type="function">
    <text evidence="5">Responsible for synthesis of pseudouridine from uracil.</text>
</comment>
<proteinExistence type="inferred from homology"/>
<dbReference type="AlphaFoldDB" id="A0A1G2BK83"/>
<gene>
    <name evidence="7" type="ORF">A2927_01255</name>
</gene>
<name>A0A1G2BK83_9BACT</name>
<comment type="similarity">
    <text evidence="1 5">Belongs to the pseudouridine synthase RluA family.</text>
</comment>
<evidence type="ECO:0000256" key="4">
    <source>
        <dbReference type="PROSITE-ProRule" id="PRU00182"/>
    </source>
</evidence>
<dbReference type="GO" id="GO:0003723">
    <property type="term" value="F:RNA binding"/>
    <property type="evidence" value="ECO:0007669"/>
    <property type="project" value="UniProtKB-KW"/>
</dbReference>
<dbReference type="STRING" id="1798550.A2927_01255"/>
<evidence type="ECO:0000256" key="1">
    <source>
        <dbReference type="ARBA" id="ARBA00010876"/>
    </source>
</evidence>
<accession>A0A1G2BK83</accession>
<evidence type="ECO:0000259" key="6">
    <source>
        <dbReference type="SMART" id="SM00363"/>
    </source>
</evidence>
<dbReference type="InterPro" id="IPR002942">
    <property type="entry name" value="S4_RNA-bd"/>
</dbReference>
<dbReference type="GO" id="GO:0000455">
    <property type="term" value="P:enzyme-directed rRNA pseudouridine synthesis"/>
    <property type="evidence" value="ECO:0007669"/>
    <property type="project" value="UniProtKB-ARBA"/>
</dbReference>
<dbReference type="GO" id="GO:0120159">
    <property type="term" value="F:rRNA pseudouridine synthase activity"/>
    <property type="evidence" value="ECO:0007669"/>
    <property type="project" value="UniProtKB-ARBA"/>
</dbReference>
<dbReference type="InterPro" id="IPR006145">
    <property type="entry name" value="PsdUridine_synth_RsuA/RluA"/>
</dbReference>
<feature type="active site" evidence="3">
    <location>
        <position position="136"/>
    </location>
</feature>
<dbReference type="PROSITE" id="PS50889">
    <property type="entry name" value="S4"/>
    <property type="match status" value="1"/>
</dbReference>
<evidence type="ECO:0000256" key="2">
    <source>
        <dbReference type="ARBA" id="ARBA00023235"/>
    </source>
</evidence>
<dbReference type="InterPro" id="IPR036986">
    <property type="entry name" value="S4_RNA-bd_sf"/>
</dbReference>
<reference evidence="7 8" key="1">
    <citation type="journal article" date="2016" name="Nat. Commun.">
        <title>Thousands of microbial genomes shed light on interconnected biogeochemical processes in an aquifer system.</title>
        <authorList>
            <person name="Anantharaman K."/>
            <person name="Brown C.T."/>
            <person name="Hug L.A."/>
            <person name="Sharon I."/>
            <person name="Castelle C.J."/>
            <person name="Probst A.J."/>
            <person name="Thomas B.C."/>
            <person name="Singh A."/>
            <person name="Wilkins M.J."/>
            <person name="Karaoz U."/>
            <person name="Brodie E.L."/>
            <person name="Williams K.H."/>
            <person name="Hubbard S.S."/>
            <person name="Banfield J.F."/>
        </authorList>
    </citation>
    <scope>NUCLEOTIDE SEQUENCE [LARGE SCALE GENOMIC DNA]</scope>
</reference>
<dbReference type="PROSITE" id="PS01129">
    <property type="entry name" value="PSI_RLU"/>
    <property type="match status" value="1"/>
</dbReference>
<evidence type="ECO:0000313" key="7">
    <source>
        <dbReference type="EMBL" id="OGY89495.1"/>
    </source>
</evidence>
<dbReference type="EMBL" id="MHKL01000015">
    <property type="protein sequence ID" value="OGY89495.1"/>
    <property type="molecule type" value="Genomic_DNA"/>
</dbReference>
<dbReference type="SUPFAM" id="SSF55174">
    <property type="entry name" value="Alpha-L RNA-binding motif"/>
    <property type="match status" value="1"/>
</dbReference>
<dbReference type="SMART" id="SM00363">
    <property type="entry name" value="S4"/>
    <property type="match status" value="1"/>
</dbReference>
<dbReference type="PANTHER" id="PTHR21600">
    <property type="entry name" value="MITOCHONDRIAL RNA PSEUDOURIDINE SYNTHASE"/>
    <property type="match status" value="1"/>
</dbReference>
<keyword evidence="4" id="KW-0694">RNA-binding</keyword>
<dbReference type="Gene3D" id="3.30.2350.10">
    <property type="entry name" value="Pseudouridine synthase"/>
    <property type="match status" value="1"/>
</dbReference>
<protein>
    <recommendedName>
        <fullName evidence="5">Pseudouridine synthase</fullName>
        <ecNumber evidence="5">5.4.99.-</ecNumber>
    </recommendedName>
</protein>
<dbReference type="SUPFAM" id="SSF55120">
    <property type="entry name" value="Pseudouridine synthase"/>
    <property type="match status" value="1"/>
</dbReference>
<dbReference type="InterPro" id="IPR020103">
    <property type="entry name" value="PsdUridine_synth_cat_dom_sf"/>
</dbReference>
<dbReference type="Pfam" id="PF00849">
    <property type="entry name" value="PseudoU_synth_2"/>
    <property type="match status" value="1"/>
</dbReference>
<dbReference type="Gene3D" id="3.10.290.10">
    <property type="entry name" value="RNA-binding S4 domain"/>
    <property type="match status" value="1"/>
</dbReference>
<dbReference type="PANTHER" id="PTHR21600:SF44">
    <property type="entry name" value="RIBOSOMAL LARGE SUBUNIT PSEUDOURIDINE SYNTHASE D"/>
    <property type="match status" value="1"/>
</dbReference>
<dbReference type="InterPro" id="IPR050188">
    <property type="entry name" value="RluA_PseudoU_synthase"/>
</dbReference>
<dbReference type="Proteomes" id="UP000178849">
    <property type="component" value="Unassembled WGS sequence"/>
</dbReference>
<evidence type="ECO:0000256" key="3">
    <source>
        <dbReference type="PIRSR" id="PIRSR606225-1"/>
    </source>
</evidence>
<comment type="caution">
    <text evidence="7">The sequence shown here is derived from an EMBL/GenBank/DDBJ whole genome shotgun (WGS) entry which is preliminary data.</text>
</comment>